<name>A0A6A4RVF1_SCOMX</name>
<accession>A0A6A4RVF1</accession>
<reference evidence="1 2" key="1">
    <citation type="submission" date="2019-06" db="EMBL/GenBank/DDBJ databases">
        <title>Draft genomes of female and male turbot (Scophthalmus maximus).</title>
        <authorList>
            <person name="Xu H."/>
            <person name="Xu X.-W."/>
            <person name="Shao C."/>
            <person name="Chen S."/>
        </authorList>
    </citation>
    <scope>NUCLEOTIDE SEQUENCE [LARGE SCALE GENOMIC DNA]</scope>
    <source>
        <strain evidence="1">Ysfricsl-2016a</strain>
        <tissue evidence="1">Blood</tissue>
    </source>
</reference>
<dbReference type="EMBL" id="VEVO01000022">
    <property type="protein sequence ID" value="KAF0023998.1"/>
    <property type="molecule type" value="Genomic_DNA"/>
</dbReference>
<proteinExistence type="predicted"/>
<organism evidence="1 2">
    <name type="scientific">Scophthalmus maximus</name>
    <name type="common">Turbot</name>
    <name type="synonym">Psetta maxima</name>
    <dbReference type="NCBI Taxonomy" id="52904"/>
    <lineage>
        <taxon>Eukaryota</taxon>
        <taxon>Metazoa</taxon>
        <taxon>Chordata</taxon>
        <taxon>Craniata</taxon>
        <taxon>Vertebrata</taxon>
        <taxon>Euteleostomi</taxon>
        <taxon>Actinopterygii</taxon>
        <taxon>Neopterygii</taxon>
        <taxon>Teleostei</taxon>
        <taxon>Neoteleostei</taxon>
        <taxon>Acanthomorphata</taxon>
        <taxon>Carangaria</taxon>
        <taxon>Pleuronectiformes</taxon>
        <taxon>Pleuronectoidei</taxon>
        <taxon>Scophthalmidae</taxon>
        <taxon>Scophthalmus</taxon>
    </lineage>
</organism>
<evidence type="ECO:0000313" key="2">
    <source>
        <dbReference type="Proteomes" id="UP000438429"/>
    </source>
</evidence>
<dbReference type="Proteomes" id="UP000438429">
    <property type="component" value="Unassembled WGS sequence"/>
</dbReference>
<dbReference type="AlphaFoldDB" id="A0A6A4RVF1"/>
<evidence type="ECO:0000313" key="1">
    <source>
        <dbReference type="EMBL" id="KAF0023998.1"/>
    </source>
</evidence>
<sequence length="73" mass="8175">MVHPVVLTRVLTLTAPDPIDEIVSIRWKENVVNIFNDLVSEQKTGGRLFLGRDGEDLHSCLSVCVERSSKPFP</sequence>
<gene>
    <name evidence="1" type="ORF">F2P81_024628</name>
</gene>
<comment type="caution">
    <text evidence="1">The sequence shown here is derived from an EMBL/GenBank/DDBJ whole genome shotgun (WGS) entry which is preliminary data.</text>
</comment>
<protein>
    <submittedName>
        <fullName evidence="1">Uncharacterized protein</fullName>
    </submittedName>
</protein>